<evidence type="ECO:0000313" key="10">
    <source>
        <dbReference type="EMBL" id="PKZ15674.1"/>
    </source>
</evidence>
<dbReference type="AlphaFoldDB" id="A0A2I1M6F1"/>
<evidence type="ECO:0000259" key="9">
    <source>
        <dbReference type="Pfam" id="PF01035"/>
    </source>
</evidence>
<evidence type="ECO:0000256" key="6">
    <source>
        <dbReference type="ARBA" id="ARBA00022763"/>
    </source>
</evidence>
<comment type="caution">
    <text evidence="10">The sequence shown here is derived from an EMBL/GenBank/DDBJ whole genome shotgun (WGS) entry which is preliminary data.</text>
</comment>
<dbReference type="InterPro" id="IPR001497">
    <property type="entry name" value="MethylDNA_cys_MeTrfase_AS"/>
</dbReference>
<reference evidence="10 11" key="1">
    <citation type="submission" date="2017-12" db="EMBL/GenBank/DDBJ databases">
        <title>Phylogenetic diversity of female urinary microbiome.</title>
        <authorList>
            <person name="Thomas-White K."/>
            <person name="Wolfe A.J."/>
        </authorList>
    </citation>
    <scope>NUCLEOTIDE SEQUENCE [LARGE SCALE GENOMIC DNA]</scope>
    <source>
        <strain evidence="10 11">UMB0119</strain>
    </source>
</reference>
<evidence type="ECO:0000256" key="3">
    <source>
        <dbReference type="ARBA" id="ARBA00011918"/>
    </source>
</evidence>
<evidence type="ECO:0000256" key="2">
    <source>
        <dbReference type="ARBA" id="ARBA00008711"/>
    </source>
</evidence>
<dbReference type="InterPro" id="IPR036217">
    <property type="entry name" value="MethylDNA_cys_MeTrfase_DNAb"/>
</dbReference>
<dbReference type="SUPFAM" id="SSF46767">
    <property type="entry name" value="Methylated DNA-protein cysteine methyltransferase, C-terminal domain"/>
    <property type="match status" value="1"/>
</dbReference>
<protein>
    <recommendedName>
        <fullName evidence="3">methylated-DNA--[protein]-cysteine S-methyltransferase</fullName>
        <ecNumber evidence="3">2.1.1.63</ecNumber>
    </recommendedName>
</protein>
<dbReference type="Gene3D" id="1.10.10.10">
    <property type="entry name" value="Winged helix-like DNA-binding domain superfamily/Winged helix DNA-binding domain"/>
    <property type="match status" value="1"/>
</dbReference>
<comment type="catalytic activity">
    <reaction evidence="1">
        <text>a 4-O-methyl-thymidine in DNA + L-cysteinyl-[protein] = a thymidine in DNA + S-methyl-L-cysteinyl-[protein]</text>
        <dbReference type="Rhea" id="RHEA:53428"/>
        <dbReference type="Rhea" id="RHEA-COMP:10131"/>
        <dbReference type="Rhea" id="RHEA-COMP:10132"/>
        <dbReference type="Rhea" id="RHEA-COMP:13555"/>
        <dbReference type="Rhea" id="RHEA-COMP:13556"/>
        <dbReference type="ChEBI" id="CHEBI:29950"/>
        <dbReference type="ChEBI" id="CHEBI:82612"/>
        <dbReference type="ChEBI" id="CHEBI:137386"/>
        <dbReference type="ChEBI" id="CHEBI:137387"/>
        <dbReference type="EC" id="2.1.1.63"/>
    </reaction>
</comment>
<name>A0A2I1M6F1_9FIRM</name>
<keyword evidence="4 10" id="KW-0489">Methyltransferase</keyword>
<evidence type="ECO:0000256" key="8">
    <source>
        <dbReference type="ARBA" id="ARBA00049348"/>
    </source>
</evidence>
<keyword evidence="5 10" id="KW-0808">Transferase</keyword>
<keyword evidence="6" id="KW-0227">DNA damage</keyword>
<organism evidence="10 11">
    <name type="scientific">Anaerococcus octavius</name>
    <dbReference type="NCBI Taxonomy" id="54007"/>
    <lineage>
        <taxon>Bacteria</taxon>
        <taxon>Bacillati</taxon>
        <taxon>Bacillota</taxon>
        <taxon>Tissierellia</taxon>
        <taxon>Tissierellales</taxon>
        <taxon>Peptoniphilaceae</taxon>
        <taxon>Anaerococcus</taxon>
    </lineage>
</organism>
<dbReference type="InterPro" id="IPR036388">
    <property type="entry name" value="WH-like_DNA-bd_sf"/>
</dbReference>
<dbReference type="PANTHER" id="PTHR10815">
    <property type="entry name" value="METHYLATED-DNA--PROTEIN-CYSTEINE METHYLTRANSFERASE"/>
    <property type="match status" value="1"/>
</dbReference>
<keyword evidence="11" id="KW-1185">Reference proteome</keyword>
<dbReference type="CDD" id="cd06445">
    <property type="entry name" value="ATase"/>
    <property type="match status" value="1"/>
</dbReference>
<comment type="similarity">
    <text evidence="2">Belongs to the MGMT family.</text>
</comment>
<dbReference type="EMBL" id="PKGS01000006">
    <property type="protein sequence ID" value="PKZ15674.1"/>
    <property type="molecule type" value="Genomic_DNA"/>
</dbReference>
<dbReference type="GO" id="GO:0003908">
    <property type="term" value="F:methylated-DNA-[protein]-cysteine S-methyltransferase activity"/>
    <property type="evidence" value="ECO:0007669"/>
    <property type="project" value="UniProtKB-EC"/>
</dbReference>
<dbReference type="NCBIfam" id="TIGR00589">
    <property type="entry name" value="ogt"/>
    <property type="match status" value="1"/>
</dbReference>
<dbReference type="FunFam" id="1.10.10.10:FF:000214">
    <property type="entry name" value="Methylated-DNA--protein-cysteine methyltransferase"/>
    <property type="match status" value="1"/>
</dbReference>
<evidence type="ECO:0000256" key="1">
    <source>
        <dbReference type="ARBA" id="ARBA00001286"/>
    </source>
</evidence>
<evidence type="ECO:0000256" key="5">
    <source>
        <dbReference type="ARBA" id="ARBA00022679"/>
    </source>
</evidence>
<comment type="catalytic activity">
    <reaction evidence="8">
        <text>a 6-O-methyl-2'-deoxyguanosine in DNA + L-cysteinyl-[protein] = S-methyl-L-cysteinyl-[protein] + a 2'-deoxyguanosine in DNA</text>
        <dbReference type="Rhea" id="RHEA:24000"/>
        <dbReference type="Rhea" id="RHEA-COMP:10131"/>
        <dbReference type="Rhea" id="RHEA-COMP:10132"/>
        <dbReference type="Rhea" id="RHEA-COMP:11367"/>
        <dbReference type="Rhea" id="RHEA-COMP:11368"/>
        <dbReference type="ChEBI" id="CHEBI:29950"/>
        <dbReference type="ChEBI" id="CHEBI:82612"/>
        <dbReference type="ChEBI" id="CHEBI:85445"/>
        <dbReference type="ChEBI" id="CHEBI:85448"/>
        <dbReference type="EC" id="2.1.1.63"/>
    </reaction>
</comment>
<gene>
    <name evidence="10" type="ORF">CYJ34_07685</name>
</gene>
<proteinExistence type="inferred from homology"/>
<dbReference type="GO" id="GO:0006281">
    <property type="term" value="P:DNA repair"/>
    <property type="evidence" value="ECO:0007669"/>
    <property type="project" value="UniProtKB-KW"/>
</dbReference>
<sequence length="151" mass="17508">MKTAYYKTKIGIIKLTYQEKIYKIELVEEVNSINEKTSQTDKVIKEINQYLSKYRKEFSIYNLVRLEGTRFQKEVWHELQNIPYGEAKSYKEIAKNIGNENAVRAVASAIGKNPLMIIIPCHRVIGSDGKMHGYAYGINLKKYLLDLESKI</sequence>
<feature type="domain" description="Methylated-DNA-[protein]-cysteine S-methyltransferase DNA binding" evidence="9">
    <location>
        <begin position="71"/>
        <end position="149"/>
    </location>
</feature>
<dbReference type="GO" id="GO:0032259">
    <property type="term" value="P:methylation"/>
    <property type="evidence" value="ECO:0007669"/>
    <property type="project" value="UniProtKB-KW"/>
</dbReference>
<dbReference type="PANTHER" id="PTHR10815:SF13">
    <property type="entry name" value="METHYLATED-DNA--PROTEIN-CYSTEINE METHYLTRANSFERASE"/>
    <property type="match status" value="1"/>
</dbReference>
<dbReference type="InterPro" id="IPR014048">
    <property type="entry name" value="MethylDNA_cys_MeTrfase_DNA-bd"/>
</dbReference>
<dbReference type="PROSITE" id="PS00374">
    <property type="entry name" value="MGMT"/>
    <property type="match status" value="1"/>
</dbReference>
<keyword evidence="7" id="KW-0234">DNA repair</keyword>
<evidence type="ECO:0000313" key="11">
    <source>
        <dbReference type="Proteomes" id="UP000234335"/>
    </source>
</evidence>
<evidence type="ECO:0000256" key="7">
    <source>
        <dbReference type="ARBA" id="ARBA00023204"/>
    </source>
</evidence>
<dbReference type="Proteomes" id="UP000234335">
    <property type="component" value="Unassembled WGS sequence"/>
</dbReference>
<accession>A0A2I1M6F1</accession>
<dbReference type="Pfam" id="PF01035">
    <property type="entry name" value="DNA_binding_1"/>
    <property type="match status" value="1"/>
</dbReference>
<dbReference type="EC" id="2.1.1.63" evidence="3"/>
<dbReference type="RefSeq" id="WP_101540692.1">
    <property type="nucleotide sequence ID" value="NZ_PKGS01000006.1"/>
</dbReference>
<evidence type="ECO:0000256" key="4">
    <source>
        <dbReference type="ARBA" id="ARBA00022603"/>
    </source>
</evidence>